<dbReference type="eggNOG" id="COG1176">
    <property type="taxonomic scope" value="Bacteria"/>
</dbReference>
<keyword evidence="5 8" id="KW-0812">Transmembrane</keyword>
<dbReference type="CDD" id="cd06261">
    <property type="entry name" value="TM_PBP2"/>
    <property type="match status" value="1"/>
</dbReference>
<organism evidence="10 11">
    <name type="scientific">Pseudobutyrivibrio ruminis</name>
    <dbReference type="NCBI Taxonomy" id="46206"/>
    <lineage>
        <taxon>Bacteria</taxon>
        <taxon>Bacillati</taxon>
        <taxon>Bacillota</taxon>
        <taxon>Clostridia</taxon>
        <taxon>Lachnospirales</taxon>
        <taxon>Lachnospiraceae</taxon>
        <taxon>Pseudobutyrivibrio</taxon>
    </lineage>
</organism>
<feature type="transmembrane region" description="Helical" evidence="8">
    <location>
        <begin position="95"/>
        <end position="116"/>
    </location>
</feature>
<dbReference type="EMBL" id="FNZX01000004">
    <property type="protein sequence ID" value="SEK32494.1"/>
    <property type="molecule type" value="Genomic_DNA"/>
</dbReference>
<dbReference type="PANTHER" id="PTHR42929:SF1">
    <property type="entry name" value="INNER MEMBRANE ABC TRANSPORTER PERMEASE PROTEIN YDCU-RELATED"/>
    <property type="match status" value="1"/>
</dbReference>
<dbReference type="Gene3D" id="1.10.3720.10">
    <property type="entry name" value="MetI-like"/>
    <property type="match status" value="1"/>
</dbReference>
<evidence type="ECO:0000256" key="8">
    <source>
        <dbReference type="RuleBase" id="RU363032"/>
    </source>
</evidence>
<feature type="transmembrane region" description="Helical" evidence="8">
    <location>
        <begin position="136"/>
        <end position="158"/>
    </location>
</feature>
<evidence type="ECO:0000256" key="6">
    <source>
        <dbReference type="ARBA" id="ARBA00022989"/>
    </source>
</evidence>
<evidence type="ECO:0000256" key="7">
    <source>
        <dbReference type="ARBA" id="ARBA00023136"/>
    </source>
</evidence>
<evidence type="ECO:0000256" key="2">
    <source>
        <dbReference type="ARBA" id="ARBA00007069"/>
    </source>
</evidence>
<keyword evidence="7 8" id="KW-0472">Membrane</keyword>
<evidence type="ECO:0000259" key="9">
    <source>
        <dbReference type="PROSITE" id="PS50928"/>
    </source>
</evidence>
<evidence type="ECO:0000256" key="1">
    <source>
        <dbReference type="ARBA" id="ARBA00004651"/>
    </source>
</evidence>
<feature type="transmembrane region" description="Helical" evidence="8">
    <location>
        <begin position="198"/>
        <end position="221"/>
    </location>
</feature>
<proteinExistence type="inferred from homology"/>
<dbReference type="AlphaFoldDB" id="A0A1H7G363"/>
<comment type="subcellular location">
    <subcellularLocation>
        <location evidence="1 8">Cell membrane</location>
        <topology evidence="1 8">Multi-pass membrane protein</topology>
    </subcellularLocation>
</comment>
<keyword evidence="3 8" id="KW-0813">Transport</keyword>
<keyword evidence="11" id="KW-1185">Reference proteome</keyword>
<feature type="domain" description="ABC transmembrane type-1" evidence="9">
    <location>
        <begin position="58"/>
        <end position="262"/>
    </location>
</feature>
<evidence type="ECO:0000313" key="10">
    <source>
        <dbReference type="EMBL" id="SEK32494.1"/>
    </source>
</evidence>
<sequence>MINKLRTSFLAMPYAIWVLICTILPLFYILGYAITNGDGGLTIHNLTAIADPVHLKSLGLSIQVAFITTVICLIMAYPVALILHNLKITNKGFIVFLFILPMWMNFMLRILAWQNILSNNGILNSILTALGLPTVHILYTKAAVILGMVYDFLPYMILPIYNSLSKISDDVIEAAADLGSNWLNTFIKITVPLSRDGIISGIIMVFVPALSSFVVSNLLGGGKVLLIGNVIEQEFTLARNWNLGSGLSIILMLFVLASMSIMNKLDDSENGGMLL</sequence>
<dbReference type="GO" id="GO:0055085">
    <property type="term" value="P:transmembrane transport"/>
    <property type="evidence" value="ECO:0007669"/>
    <property type="project" value="InterPro"/>
</dbReference>
<evidence type="ECO:0000256" key="3">
    <source>
        <dbReference type="ARBA" id="ARBA00022448"/>
    </source>
</evidence>
<dbReference type="Proteomes" id="UP000182321">
    <property type="component" value="Unassembled WGS sequence"/>
</dbReference>
<dbReference type="GO" id="GO:0005886">
    <property type="term" value="C:plasma membrane"/>
    <property type="evidence" value="ECO:0007669"/>
    <property type="project" value="UniProtKB-SubCell"/>
</dbReference>
<dbReference type="InterPro" id="IPR035906">
    <property type="entry name" value="MetI-like_sf"/>
</dbReference>
<evidence type="ECO:0000256" key="5">
    <source>
        <dbReference type="ARBA" id="ARBA00022692"/>
    </source>
</evidence>
<dbReference type="SUPFAM" id="SSF161098">
    <property type="entry name" value="MetI-like"/>
    <property type="match status" value="1"/>
</dbReference>
<dbReference type="RefSeq" id="WP_044934788.1">
    <property type="nucleotide sequence ID" value="NZ_FNZX01000004.1"/>
</dbReference>
<feature type="transmembrane region" description="Helical" evidence="8">
    <location>
        <begin position="241"/>
        <end position="261"/>
    </location>
</feature>
<dbReference type="Pfam" id="PF00528">
    <property type="entry name" value="BPD_transp_1"/>
    <property type="match status" value="1"/>
</dbReference>
<accession>A0A1H7G363</accession>
<dbReference type="PANTHER" id="PTHR42929">
    <property type="entry name" value="INNER MEMBRANE ABC TRANSPORTER PERMEASE PROTEIN YDCU-RELATED-RELATED"/>
    <property type="match status" value="1"/>
</dbReference>
<name>A0A1H7G363_9FIRM</name>
<reference evidence="11" key="1">
    <citation type="submission" date="2016-10" db="EMBL/GenBank/DDBJ databases">
        <authorList>
            <person name="Varghese N."/>
        </authorList>
    </citation>
    <scope>NUCLEOTIDE SEQUENCE [LARGE SCALE GENOMIC DNA]</scope>
    <source>
        <strain evidence="11">ACV-9</strain>
    </source>
</reference>
<evidence type="ECO:0000313" key="11">
    <source>
        <dbReference type="Proteomes" id="UP000182321"/>
    </source>
</evidence>
<keyword evidence="4" id="KW-1003">Cell membrane</keyword>
<keyword evidence="6 8" id="KW-1133">Transmembrane helix</keyword>
<protein>
    <submittedName>
        <fullName evidence="10">Spermidine/putrescine transport system permease protein</fullName>
    </submittedName>
</protein>
<comment type="similarity">
    <text evidence="2">Belongs to the binding-protein-dependent transport system permease family. CysTW subfamily.</text>
</comment>
<gene>
    <name evidence="10" type="ORF">SAMN02910377_00597</name>
</gene>
<dbReference type="PROSITE" id="PS50928">
    <property type="entry name" value="ABC_TM1"/>
    <property type="match status" value="1"/>
</dbReference>
<evidence type="ECO:0000256" key="4">
    <source>
        <dbReference type="ARBA" id="ARBA00022475"/>
    </source>
</evidence>
<dbReference type="InterPro" id="IPR000515">
    <property type="entry name" value="MetI-like"/>
</dbReference>
<feature type="transmembrane region" description="Helical" evidence="8">
    <location>
        <begin position="12"/>
        <end position="34"/>
    </location>
</feature>
<feature type="transmembrane region" description="Helical" evidence="8">
    <location>
        <begin position="60"/>
        <end position="83"/>
    </location>
</feature>